<dbReference type="STRING" id="1802410.A3H75_03040"/>
<accession>A0A1F7VG91</accession>
<protein>
    <recommendedName>
        <fullName evidence="4">Baseplate protein J-like domain-containing protein</fullName>
    </recommendedName>
</protein>
<comment type="caution">
    <text evidence="2">The sequence shown here is derived from an EMBL/GenBank/DDBJ whole genome shotgun (WGS) entry which is preliminary data.</text>
</comment>
<evidence type="ECO:0000313" key="2">
    <source>
        <dbReference type="EMBL" id="OGL89014.1"/>
    </source>
</evidence>
<evidence type="ECO:0000313" key="3">
    <source>
        <dbReference type="Proteomes" id="UP000176678"/>
    </source>
</evidence>
<name>A0A1F7VG91_9BACT</name>
<evidence type="ECO:0008006" key="4">
    <source>
        <dbReference type="Google" id="ProtNLM"/>
    </source>
</evidence>
<sequence length="387" mass="41861">MPPKKRVIPEPVAVKLPSIALYRNIAVTFLVLTILLLLTVVYLSVKKVTIRVTTEPMTIQASAQARVGEQAEDMPQVTGATAKFDVTLTREFKPTGTETKEAAAAGRVVIKNTTTRNQPLVATTRLLSPGGVLFRLKESVTVPAGGEVTARVYADKSGKQGELGPTKFTIPGLFEPLQQKIYAESSEPMTGGVLAIGIVSKEDIEKAKSAVRTAILEEAQRLLIAREKADTAIVGFVGKIAKVDFEVSGAAEDAVSGFSVTGKGVVVGALYHKEEARALVNRKLQEKVARQPVKLVTGEALPEVVVDRYDPNGLWVQLTLSQSGVTYVTENSPAFDPVKFYGKSRAEIEEYVRGISGVREVTVKFRPAWSDVAPRVPEHIEVRVVSE</sequence>
<feature type="transmembrane region" description="Helical" evidence="1">
    <location>
        <begin position="21"/>
        <end position="45"/>
    </location>
</feature>
<dbReference type="EMBL" id="MGES01000018">
    <property type="protein sequence ID" value="OGL89014.1"/>
    <property type="molecule type" value="Genomic_DNA"/>
</dbReference>
<reference evidence="2 3" key="1">
    <citation type="journal article" date="2016" name="Nat. Commun.">
        <title>Thousands of microbial genomes shed light on interconnected biogeochemical processes in an aquifer system.</title>
        <authorList>
            <person name="Anantharaman K."/>
            <person name="Brown C.T."/>
            <person name="Hug L.A."/>
            <person name="Sharon I."/>
            <person name="Castelle C.J."/>
            <person name="Probst A.J."/>
            <person name="Thomas B.C."/>
            <person name="Singh A."/>
            <person name="Wilkins M.J."/>
            <person name="Karaoz U."/>
            <person name="Brodie E.L."/>
            <person name="Williams K.H."/>
            <person name="Hubbard S.S."/>
            <person name="Banfield J.F."/>
        </authorList>
    </citation>
    <scope>NUCLEOTIDE SEQUENCE [LARGE SCALE GENOMIC DNA]</scope>
</reference>
<keyword evidence="1" id="KW-1133">Transmembrane helix</keyword>
<dbReference type="Proteomes" id="UP000176678">
    <property type="component" value="Unassembled WGS sequence"/>
</dbReference>
<dbReference type="AlphaFoldDB" id="A0A1F7VG91"/>
<keyword evidence="1" id="KW-0472">Membrane</keyword>
<organism evidence="2 3">
    <name type="scientific">Candidatus Uhrbacteria bacterium RIFCSPLOWO2_02_FULL_51_9</name>
    <dbReference type="NCBI Taxonomy" id="1802410"/>
    <lineage>
        <taxon>Bacteria</taxon>
        <taxon>Candidatus Uhriibacteriota</taxon>
    </lineage>
</organism>
<evidence type="ECO:0000256" key="1">
    <source>
        <dbReference type="SAM" id="Phobius"/>
    </source>
</evidence>
<proteinExistence type="predicted"/>
<keyword evidence="1" id="KW-0812">Transmembrane</keyword>
<gene>
    <name evidence="2" type="ORF">A3H75_03040</name>
</gene>